<dbReference type="Gene3D" id="3.30.559.30">
    <property type="entry name" value="Nonribosomal peptide synthetase, condensation domain"/>
    <property type="match status" value="1"/>
</dbReference>
<keyword evidence="2" id="KW-1185">Reference proteome</keyword>
<evidence type="ECO:0000313" key="1">
    <source>
        <dbReference type="EMBL" id="SFR27852.1"/>
    </source>
</evidence>
<accession>A0A1I6FD96</accession>
<organism evidence="1 2">
    <name type="scientific">Lentzea waywayandensis</name>
    <dbReference type="NCBI Taxonomy" id="84724"/>
    <lineage>
        <taxon>Bacteria</taxon>
        <taxon>Bacillati</taxon>
        <taxon>Actinomycetota</taxon>
        <taxon>Actinomycetes</taxon>
        <taxon>Pseudonocardiales</taxon>
        <taxon>Pseudonocardiaceae</taxon>
        <taxon>Lentzea</taxon>
    </lineage>
</organism>
<dbReference type="AlphaFoldDB" id="A0A1I6FD96"/>
<sequence>MVLRTDTSGNINFLHLIERVREVDLAAFAHQDVPFEKVVEEVNPVRVQHGLPLSEIFFRLGSQHRPTKNLAVAHGRAAG</sequence>
<reference evidence="2" key="1">
    <citation type="submission" date="2016-10" db="EMBL/GenBank/DDBJ databases">
        <authorList>
            <person name="Varghese N."/>
            <person name="Submissions S."/>
        </authorList>
    </citation>
    <scope>NUCLEOTIDE SEQUENCE [LARGE SCALE GENOMIC DNA]</scope>
    <source>
        <strain evidence="2">DSM 44232</strain>
    </source>
</reference>
<gene>
    <name evidence="1" type="ORF">SAMN04488564_111295</name>
</gene>
<dbReference type="SUPFAM" id="SSF52777">
    <property type="entry name" value="CoA-dependent acyltransferases"/>
    <property type="match status" value="1"/>
</dbReference>
<dbReference type="Proteomes" id="UP000198583">
    <property type="component" value="Unassembled WGS sequence"/>
</dbReference>
<dbReference type="EMBL" id="FOYL01000011">
    <property type="protein sequence ID" value="SFR27852.1"/>
    <property type="molecule type" value="Genomic_DNA"/>
</dbReference>
<dbReference type="STRING" id="84724.SAMN04488564_111295"/>
<protein>
    <submittedName>
        <fullName evidence="1">HxxPF-repeated domain-containing protein</fullName>
    </submittedName>
</protein>
<proteinExistence type="predicted"/>
<evidence type="ECO:0000313" key="2">
    <source>
        <dbReference type="Proteomes" id="UP000198583"/>
    </source>
</evidence>
<name>A0A1I6FD96_9PSEU</name>